<name>A0ABU6SXN8_9FABA</name>
<comment type="caution">
    <text evidence="1">The sequence shown here is derived from an EMBL/GenBank/DDBJ whole genome shotgun (WGS) entry which is preliminary data.</text>
</comment>
<organism evidence="1 2">
    <name type="scientific">Stylosanthes scabra</name>
    <dbReference type="NCBI Taxonomy" id="79078"/>
    <lineage>
        <taxon>Eukaryota</taxon>
        <taxon>Viridiplantae</taxon>
        <taxon>Streptophyta</taxon>
        <taxon>Embryophyta</taxon>
        <taxon>Tracheophyta</taxon>
        <taxon>Spermatophyta</taxon>
        <taxon>Magnoliopsida</taxon>
        <taxon>eudicotyledons</taxon>
        <taxon>Gunneridae</taxon>
        <taxon>Pentapetalae</taxon>
        <taxon>rosids</taxon>
        <taxon>fabids</taxon>
        <taxon>Fabales</taxon>
        <taxon>Fabaceae</taxon>
        <taxon>Papilionoideae</taxon>
        <taxon>50 kb inversion clade</taxon>
        <taxon>dalbergioids sensu lato</taxon>
        <taxon>Dalbergieae</taxon>
        <taxon>Pterocarpus clade</taxon>
        <taxon>Stylosanthes</taxon>
    </lineage>
</organism>
<gene>
    <name evidence="1" type="ORF">PIB30_101194</name>
</gene>
<reference evidence="1 2" key="1">
    <citation type="journal article" date="2023" name="Plants (Basel)">
        <title>Bridging the Gap: Combining Genomics and Transcriptomics Approaches to Understand Stylosanthes scabra, an Orphan Legume from the Brazilian Caatinga.</title>
        <authorList>
            <person name="Ferreira-Neto J.R.C."/>
            <person name="da Silva M.D."/>
            <person name="Binneck E."/>
            <person name="de Melo N.F."/>
            <person name="da Silva R.H."/>
            <person name="de Melo A.L.T.M."/>
            <person name="Pandolfi V."/>
            <person name="Bustamante F.O."/>
            <person name="Brasileiro-Vidal A.C."/>
            <person name="Benko-Iseppon A.M."/>
        </authorList>
    </citation>
    <scope>NUCLEOTIDE SEQUENCE [LARGE SCALE GENOMIC DNA]</scope>
    <source>
        <tissue evidence="1">Leaves</tissue>
    </source>
</reference>
<evidence type="ECO:0000313" key="1">
    <source>
        <dbReference type="EMBL" id="MED6141231.1"/>
    </source>
</evidence>
<dbReference type="Proteomes" id="UP001341840">
    <property type="component" value="Unassembled WGS sequence"/>
</dbReference>
<sequence length="128" mass="14082">MGCQASMFEIRRCAFGDKPYGVTESYSREEVDVEVNSPGSLEIGLWDSRSNDSLLLVGHSFAALFLNSLGPRGWSVTLPPLGSLRFLGQACELWTLFDVFRVVPSIFQLLDACKEGSDFICSGCYVSL</sequence>
<protein>
    <submittedName>
        <fullName evidence="1">Uncharacterized protein</fullName>
    </submittedName>
</protein>
<evidence type="ECO:0000313" key="2">
    <source>
        <dbReference type="Proteomes" id="UP001341840"/>
    </source>
</evidence>
<keyword evidence="2" id="KW-1185">Reference proteome</keyword>
<accession>A0ABU6SXN8</accession>
<proteinExistence type="predicted"/>
<dbReference type="EMBL" id="JASCZI010063342">
    <property type="protein sequence ID" value="MED6141231.1"/>
    <property type="molecule type" value="Genomic_DNA"/>
</dbReference>